<evidence type="ECO:0000256" key="10">
    <source>
        <dbReference type="NCBIfam" id="TIGR00551"/>
    </source>
</evidence>
<sequence>MENKYDVVIIGSGIAGLSSAITLSRKHIRVALLTKAKLSDSATTLAQGGIVSVRDQSDSYQKHITDTLNAGKKINDRKAVTILSHQSRNAIDFLEDCGVNFDQNDRHELITSLEAAHSVKRIVHASDFTGLHVENALIKQAKKNGVKLFPYTYCLDLIINRDQCQGVSVLNLASAKPRYQNYYCHHVILATGGLGQLYKFTTNPKVVTGDGIAIATRARVKISNLEFIQFHPTALYGEKSPLFLLSESLRGEGGRLVDASNTRLHSGNGDFLELIARDQLARIVYSQEQQKKEIFLLLGHLDCNFLKKRFPNITKELNKRGFDICRDLIPVVPAAHYSCGGVNTNLNGDTNIKGLHAVGEISNSGVHGANRLASNSLLEGVVFGRRTADNIISKISKRKNSLVTNDIKTIPLSDGRLKVVDKKKVKLTKRDLQKAIKIRQLLQDVMWEKVGIIRNENDLKTALREITLLQDRLQISDQKYQISGIKTSDLLFILETKNMLTVAKLIVQAALARKESLGCHYVTKAH</sequence>
<evidence type="ECO:0000256" key="1">
    <source>
        <dbReference type="ARBA" id="ARBA00001974"/>
    </source>
</evidence>
<name>A0A1F7JP33_9BACT</name>
<comment type="cofactor">
    <cofactor evidence="1 11">
        <name>FAD</name>
        <dbReference type="ChEBI" id="CHEBI:57692"/>
    </cofactor>
</comment>
<dbReference type="GO" id="GO:0034628">
    <property type="term" value="P:'de novo' NAD+ biosynthetic process from L-aspartate"/>
    <property type="evidence" value="ECO:0007669"/>
    <property type="project" value="TreeGrafter"/>
</dbReference>
<feature type="domain" description="Fumarate reductase/succinate dehydrogenase flavoprotein-like C-terminal" evidence="13">
    <location>
        <begin position="439"/>
        <end position="521"/>
    </location>
</feature>
<dbReference type="GO" id="GO:0008734">
    <property type="term" value="F:L-aspartate oxidase activity"/>
    <property type="evidence" value="ECO:0007669"/>
    <property type="project" value="UniProtKB-UniRule"/>
</dbReference>
<dbReference type="InterPro" id="IPR036188">
    <property type="entry name" value="FAD/NAD-bd_sf"/>
</dbReference>
<comment type="caution">
    <text evidence="14">The sequence shown here is derived from an EMBL/GenBank/DDBJ whole genome shotgun (WGS) entry which is preliminary data.</text>
</comment>
<comment type="catalytic activity">
    <reaction evidence="9">
        <text>L-aspartate + O2 = iminosuccinate + H2O2</text>
        <dbReference type="Rhea" id="RHEA:25876"/>
        <dbReference type="ChEBI" id="CHEBI:15379"/>
        <dbReference type="ChEBI" id="CHEBI:16240"/>
        <dbReference type="ChEBI" id="CHEBI:29991"/>
        <dbReference type="ChEBI" id="CHEBI:77875"/>
        <dbReference type="EC" id="1.4.3.16"/>
    </reaction>
    <physiologicalReaction direction="left-to-right" evidence="9">
        <dbReference type="Rhea" id="RHEA:25877"/>
    </physiologicalReaction>
</comment>
<comment type="function">
    <text evidence="11">Catalyzes the oxidation of L-aspartate to iminoaspartate.</text>
</comment>
<evidence type="ECO:0000259" key="12">
    <source>
        <dbReference type="Pfam" id="PF00890"/>
    </source>
</evidence>
<keyword evidence="6 11" id="KW-0662">Pyridine nucleotide biosynthesis</keyword>
<dbReference type="Gene3D" id="1.20.58.100">
    <property type="entry name" value="Fumarate reductase/succinate dehydrogenase flavoprotein-like, C-terminal domain"/>
    <property type="match status" value="1"/>
</dbReference>
<evidence type="ECO:0000259" key="13">
    <source>
        <dbReference type="Pfam" id="PF02910"/>
    </source>
</evidence>
<reference evidence="14 15" key="1">
    <citation type="journal article" date="2016" name="Nat. Commun.">
        <title>Thousands of microbial genomes shed light on interconnected biogeochemical processes in an aquifer system.</title>
        <authorList>
            <person name="Anantharaman K."/>
            <person name="Brown C.T."/>
            <person name="Hug L.A."/>
            <person name="Sharon I."/>
            <person name="Castelle C.J."/>
            <person name="Probst A.J."/>
            <person name="Thomas B.C."/>
            <person name="Singh A."/>
            <person name="Wilkins M.J."/>
            <person name="Karaoz U."/>
            <person name="Brodie E.L."/>
            <person name="Williams K.H."/>
            <person name="Hubbard S.S."/>
            <person name="Banfield J.F."/>
        </authorList>
    </citation>
    <scope>NUCLEOTIDE SEQUENCE [LARGE SCALE GENOMIC DNA]</scope>
</reference>
<feature type="domain" description="FAD-dependent oxidoreductase 2 FAD-binding" evidence="12">
    <location>
        <begin position="6"/>
        <end position="377"/>
    </location>
</feature>
<dbReference type="InterPro" id="IPR003953">
    <property type="entry name" value="FAD-dep_OxRdtase_2_FAD-bd"/>
</dbReference>
<dbReference type="InterPro" id="IPR037099">
    <property type="entry name" value="Fum_R/Succ_DH_flav-like_C_sf"/>
</dbReference>
<evidence type="ECO:0000256" key="2">
    <source>
        <dbReference type="ARBA" id="ARBA00004950"/>
    </source>
</evidence>
<proteinExistence type="inferred from homology"/>
<comment type="pathway">
    <text evidence="2 11">Cofactor biosynthesis; NAD(+) biosynthesis; iminoaspartate from L-aspartate (oxidase route): step 1/1.</text>
</comment>
<dbReference type="PANTHER" id="PTHR42716">
    <property type="entry name" value="L-ASPARTATE OXIDASE"/>
    <property type="match status" value="1"/>
</dbReference>
<organism evidence="14 15">
    <name type="scientific">Candidatus Roizmanbacteria bacterium RIFCSPLOWO2_02_FULL_38_10</name>
    <dbReference type="NCBI Taxonomy" id="1802074"/>
    <lineage>
        <taxon>Bacteria</taxon>
        <taxon>Candidatus Roizmaniibacteriota</taxon>
    </lineage>
</organism>
<comment type="subcellular location">
    <subcellularLocation>
        <location evidence="11">Cytoplasm</location>
    </subcellularLocation>
</comment>
<keyword evidence="7 11" id="KW-0274">FAD</keyword>
<protein>
    <recommendedName>
        <fullName evidence="4 10">L-aspartate oxidase</fullName>
        <ecNumber evidence="4 10">1.4.3.16</ecNumber>
    </recommendedName>
</protein>
<evidence type="ECO:0000256" key="4">
    <source>
        <dbReference type="ARBA" id="ARBA00012173"/>
    </source>
</evidence>
<evidence type="ECO:0000313" key="14">
    <source>
        <dbReference type="EMBL" id="OGK57378.1"/>
    </source>
</evidence>
<dbReference type="STRING" id="1802074.A3J15_01440"/>
<dbReference type="SUPFAM" id="SSF56425">
    <property type="entry name" value="Succinate dehydrogenase/fumarate reductase flavoprotein, catalytic domain"/>
    <property type="match status" value="1"/>
</dbReference>
<evidence type="ECO:0000256" key="8">
    <source>
        <dbReference type="ARBA" id="ARBA00023002"/>
    </source>
</evidence>
<evidence type="ECO:0000256" key="7">
    <source>
        <dbReference type="ARBA" id="ARBA00022827"/>
    </source>
</evidence>
<dbReference type="Gene3D" id="3.90.700.10">
    <property type="entry name" value="Succinate dehydrogenase/fumarate reductase flavoprotein, catalytic domain"/>
    <property type="match status" value="1"/>
</dbReference>
<dbReference type="EC" id="1.4.3.16" evidence="4 10"/>
<comment type="similarity">
    <text evidence="3 11">Belongs to the FAD-dependent oxidoreductase 2 family. NadB subfamily.</text>
</comment>
<dbReference type="Gene3D" id="3.50.50.60">
    <property type="entry name" value="FAD/NAD(P)-binding domain"/>
    <property type="match status" value="1"/>
</dbReference>
<dbReference type="InterPro" id="IPR015939">
    <property type="entry name" value="Fum_Rdtase/Succ_DH_flav-like_C"/>
</dbReference>
<evidence type="ECO:0000256" key="11">
    <source>
        <dbReference type="RuleBase" id="RU362049"/>
    </source>
</evidence>
<dbReference type="GO" id="GO:0005737">
    <property type="term" value="C:cytoplasm"/>
    <property type="evidence" value="ECO:0007669"/>
    <property type="project" value="UniProtKB-SubCell"/>
</dbReference>
<dbReference type="SUPFAM" id="SSF46977">
    <property type="entry name" value="Succinate dehydrogenase/fumarate reductase flavoprotein C-terminal domain"/>
    <property type="match status" value="1"/>
</dbReference>
<dbReference type="SUPFAM" id="SSF51905">
    <property type="entry name" value="FAD/NAD(P)-binding domain"/>
    <property type="match status" value="1"/>
</dbReference>
<evidence type="ECO:0000256" key="3">
    <source>
        <dbReference type="ARBA" id="ARBA00008562"/>
    </source>
</evidence>
<evidence type="ECO:0000256" key="9">
    <source>
        <dbReference type="ARBA" id="ARBA00048305"/>
    </source>
</evidence>
<keyword evidence="5 11" id="KW-0285">Flavoprotein</keyword>
<dbReference type="Pfam" id="PF00890">
    <property type="entry name" value="FAD_binding_2"/>
    <property type="match status" value="1"/>
</dbReference>
<gene>
    <name evidence="14" type="ORF">A3J15_01440</name>
</gene>
<dbReference type="AlphaFoldDB" id="A0A1F7JP33"/>
<dbReference type="InterPro" id="IPR005288">
    <property type="entry name" value="NadB"/>
</dbReference>
<accession>A0A1F7JP33</accession>
<dbReference type="Pfam" id="PF02910">
    <property type="entry name" value="Succ_DH_flav_C"/>
    <property type="match status" value="1"/>
</dbReference>
<dbReference type="UniPathway" id="UPA00253">
    <property type="reaction ID" value="UER00326"/>
</dbReference>
<dbReference type="PANTHER" id="PTHR42716:SF2">
    <property type="entry name" value="L-ASPARTATE OXIDASE, CHLOROPLASTIC"/>
    <property type="match status" value="1"/>
</dbReference>
<evidence type="ECO:0000256" key="5">
    <source>
        <dbReference type="ARBA" id="ARBA00022630"/>
    </source>
</evidence>
<evidence type="ECO:0000313" key="15">
    <source>
        <dbReference type="Proteomes" id="UP000176376"/>
    </source>
</evidence>
<keyword evidence="8 11" id="KW-0560">Oxidoreductase</keyword>
<evidence type="ECO:0000256" key="6">
    <source>
        <dbReference type="ARBA" id="ARBA00022642"/>
    </source>
</evidence>
<dbReference type="InterPro" id="IPR027477">
    <property type="entry name" value="Succ_DH/fumarate_Rdtase_cat_sf"/>
</dbReference>
<dbReference type="Proteomes" id="UP000176376">
    <property type="component" value="Unassembled WGS sequence"/>
</dbReference>
<dbReference type="EMBL" id="MGAY01000004">
    <property type="protein sequence ID" value="OGK57378.1"/>
    <property type="molecule type" value="Genomic_DNA"/>
</dbReference>
<dbReference type="NCBIfam" id="TIGR00551">
    <property type="entry name" value="nadB"/>
    <property type="match status" value="1"/>
</dbReference>
<dbReference type="PRINTS" id="PR00368">
    <property type="entry name" value="FADPNR"/>
</dbReference>